<dbReference type="PROSITE" id="PS50950">
    <property type="entry name" value="ZF_THAP"/>
    <property type="match status" value="1"/>
</dbReference>
<dbReference type="SUPFAM" id="SSF57716">
    <property type="entry name" value="Glucocorticoid receptor-like (DNA-binding domain)"/>
    <property type="match status" value="1"/>
</dbReference>
<dbReference type="InterPro" id="IPR048366">
    <property type="entry name" value="TNP-like_GBD"/>
</dbReference>
<evidence type="ECO:0000256" key="1">
    <source>
        <dbReference type="ARBA" id="ARBA00022723"/>
    </source>
</evidence>
<dbReference type="GO" id="GO:0003677">
    <property type="term" value="F:DNA binding"/>
    <property type="evidence" value="ECO:0007669"/>
    <property type="project" value="UniProtKB-UniRule"/>
</dbReference>
<dbReference type="OrthoDB" id="6621548at2759"/>
<keyword evidence="1" id="KW-0479">Metal-binding</keyword>
<feature type="coiled-coil region" evidence="6">
    <location>
        <begin position="159"/>
        <end position="186"/>
    </location>
</feature>
<dbReference type="Gene3D" id="6.20.210.20">
    <property type="entry name" value="THAP domain"/>
    <property type="match status" value="1"/>
</dbReference>
<sequence>MCSRFPDDDCRKKEWLELVQRDNFTVTKSSRLCSAHFRSSEFVEAPGKLILKNNARPSIFNFPTTPIKKGVRRKLIGTVLFSSSNNTDHSYSRPSTSFINPSLNNIANSSILVTDSNTVSESIEPCDLTFRPNSSPHTPQYTPSLKNKRKRKIFESPHKRSLKKKVKLLQQKVRRQNSKITTLEELMSTIKSSTDAETTNVIEKNFTTLFLKDLIRNSKVEPTARRYSDEIKKFATTIYFYSPKAYSYIRSSISLPNPSAIRNWISNIDANTGFLKNVLGEISKFPDEDKYCCLILDSMSIKKEIHWDRFNHKYIGYCDYGNNVTVEDCESAATEVLVFLLSSLKNKWKWPIGYWFVDKIKSTVQSQLITMAITECNKFGIKVVNVTCDGAYANASTFKLLGCDLDQPYDSIKSDFNIALSKQNIYFTPDACHNVKLARNALGTFGAFTDEDNNLIEWRYIDKLFQLQNEIGFKLANKISAAHINWKVNPMKVKFAVQTLSSSVADSLLYLSQTSVEFEKCEATIKFVRVIDEVFDFLNSRNPFAKGYKQAIHNKNIKYFEEKMKTNIQYLYSLKTVKGQYLWKSKRKTFVLGFAAAVKSTLAIANNLLTNHNFKYILTYKFSQDALELFFGFMRGKFGHNNNPNCLQFKHALKSILLHNSIKMSSGNCTLLSPNEDSLFAIKWKYKKLEEQENDDVDYFLLVEQTNNTFLNSITENILYYISGYVVKKLIPILKCKYCIEAITYSPEYEDHSYCNKTDIMKSISKFTFTKQRGGLRLASNNVFKTIQLTESLFKSLMIEKKQLFVKNMDLKIMVYVQNALATSSTMFQECDNCWDTSDLFSRPHKIEIINHITRTYLNIRLHAYSKIMTSSILKTVSKRQKLTKTVLFYNM</sequence>
<dbReference type="PANTHER" id="PTHR47577">
    <property type="entry name" value="THAP DOMAIN-CONTAINING PROTEIN 6"/>
    <property type="match status" value="1"/>
</dbReference>
<dbReference type="EMBL" id="VUJU01000155">
    <property type="protein sequence ID" value="KAF0772612.1"/>
    <property type="molecule type" value="Genomic_DNA"/>
</dbReference>
<evidence type="ECO:0000256" key="6">
    <source>
        <dbReference type="SAM" id="Coils"/>
    </source>
</evidence>
<evidence type="ECO:0000256" key="4">
    <source>
        <dbReference type="ARBA" id="ARBA00023125"/>
    </source>
</evidence>
<feature type="compositionally biased region" description="Polar residues" evidence="7">
    <location>
        <begin position="131"/>
        <end position="145"/>
    </location>
</feature>
<keyword evidence="3" id="KW-0862">Zinc</keyword>
<feature type="region of interest" description="Disordered" evidence="7">
    <location>
        <begin position="127"/>
        <end position="146"/>
    </location>
</feature>
<dbReference type="Proteomes" id="UP000478052">
    <property type="component" value="Unassembled WGS sequence"/>
</dbReference>
<dbReference type="Pfam" id="PF21788">
    <property type="entry name" value="TNP-like_GBD"/>
    <property type="match status" value="1"/>
</dbReference>
<evidence type="ECO:0000256" key="7">
    <source>
        <dbReference type="SAM" id="MobiDB-lite"/>
    </source>
</evidence>
<dbReference type="Pfam" id="PF21789">
    <property type="entry name" value="TNP-like_RNaseH_C"/>
    <property type="match status" value="1"/>
</dbReference>
<dbReference type="SMART" id="SM00980">
    <property type="entry name" value="THAP"/>
    <property type="match status" value="1"/>
</dbReference>
<keyword evidence="10" id="KW-1185">Reference proteome</keyword>
<keyword evidence="2 5" id="KW-0863">Zinc-finger</keyword>
<comment type="caution">
    <text evidence="9">The sequence shown here is derived from an EMBL/GenBank/DDBJ whole genome shotgun (WGS) entry which is preliminary data.</text>
</comment>
<evidence type="ECO:0000256" key="3">
    <source>
        <dbReference type="ARBA" id="ARBA00022833"/>
    </source>
</evidence>
<dbReference type="InterPro" id="IPR021896">
    <property type="entry name" value="THAP9-like_HTH"/>
</dbReference>
<accession>A0A6G0ZP15</accession>
<evidence type="ECO:0000256" key="2">
    <source>
        <dbReference type="ARBA" id="ARBA00022771"/>
    </source>
</evidence>
<keyword evidence="4 5" id="KW-0238">DNA-binding</keyword>
<evidence type="ECO:0000313" key="9">
    <source>
        <dbReference type="EMBL" id="KAF0772612.1"/>
    </source>
</evidence>
<dbReference type="InterPro" id="IPR006612">
    <property type="entry name" value="THAP_Znf"/>
</dbReference>
<dbReference type="PANTHER" id="PTHR47577:SF2">
    <property type="entry name" value="THAP DOMAIN CONTAINING 9"/>
    <property type="match status" value="1"/>
</dbReference>
<keyword evidence="6" id="KW-0175">Coiled coil</keyword>
<reference evidence="9 10" key="1">
    <citation type="submission" date="2019-08" db="EMBL/GenBank/DDBJ databases">
        <title>Whole genome of Aphis craccivora.</title>
        <authorList>
            <person name="Voronova N.V."/>
            <person name="Shulinski R.S."/>
            <person name="Bandarenka Y.V."/>
            <person name="Zhorov D.G."/>
            <person name="Warner D."/>
        </authorList>
    </citation>
    <scope>NUCLEOTIDE SEQUENCE [LARGE SCALE GENOMIC DNA]</scope>
    <source>
        <strain evidence="9">180601</strain>
        <tissue evidence="9">Whole Body</tissue>
    </source>
</reference>
<evidence type="ECO:0000313" key="10">
    <source>
        <dbReference type="Proteomes" id="UP000478052"/>
    </source>
</evidence>
<organism evidence="9 10">
    <name type="scientific">Aphis craccivora</name>
    <name type="common">Cowpea aphid</name>
    <dbReference type="NCBI Taxonomy" id="307492"/>
    <lineage>
        <taxon>Eukaryota</taxon>
        <taxon>Metazoa</taxon>
        <taxon>Ecdysozoa</taxon>
        <taxon>Arthropoda</taxon>
        <taxon>Hexapoda</taxon>
        <taxon>Insecta</taxon>
        <taxon>Pterygota</taxon>
        <taxon>Neoptera</taxon>
        <taxon>Paraneoptera</taxon>
        <taxon>Hemiptera</taxon>
        <taxon>Sternorrhyncha</taxon>
        <taxon>Aphidomorpha</taxon>
        <taxon>Aphidoidea</taxon>
        <taxon>Aphididae</taxon>
        <taxon>Aphidini</taxon>
        <taxon>Aphis</taxon>
        <taxon>Aphis</taxon>
    </lineage>
</organism>
<dbReference type="Pfam" id="PF05485">
    <property type="entry name" value="THAP"/>
    <property type="match status" value="1"/>
</dbReference>
<name>A0A6G0ZP15_APHCR</name>
<dbReference type="Pfam" id="PF21787">
    <property type="entry name" value="TNP-like_RNaseH_N"/>
    <property type="match status" value="1"/>
</dbReference>
<protein>
    <recommendedName>
        <fullName evidence="8">THAP-type domain-containing protein</fullName>
    </recommendedName>
</protein>
<evidence type="ECO:0000256" key="5">
    <source>
        <dbReference type="PROSITE-ProRule" id="PRU00309"/>
    </source>
</evidence>
<proteinExistence type="predicted"/>
<dbReference type="InterPro" id="IPR048367">
    <property type="entry name" value="TNP-like_RNaseH_C"/>
</dbReference>
<dbReference type="InterPro" id="IPR038441">
    <property type="entry name" value="THAP_Znf_sf"/>
</dbReference>
<dbReference type="InterPro" id="IPR048365">
    <property type="entry name" value="TNP-like_RNaseH_N"/>
</dbReference>
<dbReference type="AlphaFoldDB" id="A0A6G0ZP15"/>
<gene>
    <name evidence="9" type="ORF">FWK35_00004576</name>
</gene>
<feature type="domain" description="THAP-type" evidence="8">
    <location>
        <begin position="1"/>
        <end position="60"/>
    </location>
</feature>
<evidence type="ECO:0000259" key="8">
    <source>
        <dbReference type="PROSITE" id="PS50950"/>
    </source>
</evidence>
<dbReference type="GO" id="GO:0008270">
    <property type="term" value="F:zinc ion binding"/>
    <property type="evidence" value="ECO:0007669"/>
    <property type="project" value="UniProtKB-KW"/>
</dbReference>
<dbReference type="Pfam" id="PF12017">
    <property type="entry name" value="Tnp_P_element"/>
    <property type="match status" value="1"/>
</dbReference>